<keyword evidence="2" id="KW-0808">Transferase</keyword>
<keyword evidence="2" id="KW-0032">Aminotransferase</keyword>
<dbReference type="InterPro" id="IPR005801">
    <property type="entry name" value="ADC_synthase"/>
</dbReference>
<dbReference type="InterPro" id="IPR015890">
    <property type="entry name" value="Chorismate_C"/>
</dbReference>
<dbReference type="RefSeq" id="WP_323254091.1">
    <property type="nucleotide sequence ID" value="NZ_JAYFUL010000094.1"/>
</dbReference>
<protein>
    <submittedName>
        <fullName evidence="2">Aminodeoxychorismate synthase component I</fullName>
        <ecNumber evidence="2">2.6.1.85</ecNumber>
    </submittedName>
</protein>
<evidence type="ECO:0000313" key="2">
    <source>
        <dbReference type="EMBL" id="MEA5261051.1"/>
    </source>
</evidence>
<comment type="caution">
    <text evidence="2">The sequence shown here is derived from an EMBL/GenBank/DDBJ whole genome shotgun (WGS) entry which is preliminary data.</text>
</comment>
<sequence>MSFKSQILPNQATIAIEQMNLLGRDRKPFLFIIDYEMKKPIVLPLEEVEKEDILYKIGTKRNFNVDKPLLEKPSYLEKYPISFQAYQQSFDIVKRHLLRGNSFLVNLTKPTPIKVNLNLKEIFERSSAEYQLFFKDEFVLFSPEIFVKIKDGIISSHPMKGTISANVPNAEEEILKNKKELAEHATIVDLIRNDISMVAEKVWVERFRYISKVQTSEGDLLQVSSEICGKLPENFHEQIGTLLFKLLPAGSICGAPKAQTLAIIEEAENYQRGYYTGVFGIFDGENLDSAVMIRFIEKTANQSLIFKSGGGITVFSEAESEYQEMIDKVYLTSKQ</sequence>
<proteinExistence type="predicted"/>
<dbReference type="InterPro" id="IPR019999">
    <property type="entry name" value="Anth_synth_I-like"/>
</dbReference>
<name>A0ABU5QXK5_9BACT</name>
<feature type="domain" description="Chorismate-utilising enzyme C-terminal" evidence="1">
    <location>
        <begin position="83"/>
        <end position="328"/>
    </location>
</feature>
<dbReference type="Pfam" id="PF00425">
    <property type="entry name" value="Chorismate_bind"/>
    <property type="match status" value="1"/>
</dbReference>
<accession>A0ABU5QXK5</accession>
<dbReference type="SUPFAM" id="SSF56322">
    <property type="entry name" value="ADC synthase"/>
    <property type="match status" value="1"/>
</dbReference>
<evidence type="ECO:0000259" key="1">
    <source>
        <dbReference type="Pfam" id="PF00425"/>
    </source>
</evidence>
<organism evidence="2 3">
    <name type="scientific">Arcicella aquatica</name>
    <dbReference type="NCBI Taxonomy" id="217141"/>
    <lineage>
        <taxon>Bacteria</taxon>
        <taxon>Pseudomonadati</taxon>
        <taxon>Bacteroidota</taxon>
        <taxon>Cytophagia</taxon>
        <taxon>Cytophagales</taxon>
        <taxon>Flectobacillaceae</taxon>
        <taxon>Arcicella</taxon>
    </lineage>
</organism>
<evidence type="ECO:0000313" key="3">
    <source>
        <dbReference type="Proteomes" id="UP001304671"/>
    </source>
</evidence>
<gene>
    <name evidence="2" type="ORF">VB264_24885</name>
</gene>
<dbReference type="PANTHER" id="PTHR11236">
    <property type="entry name" value="AMINOBENZOATE/ANTHRANILATE SYNTHASE"/>
    <property type="match status" value="1"/>
</dbReference>
<dbReference type="Proteomes" id="UP001304671">
    <property type="component" value="Unassembled WGS sequence"/>
</dbReference>
<dbReference type="GO" id="GO:0046820">
    <property type="term" value="F:4-amino-4-deoxychorismate synthase activity"/>
    <property type="evidence" value="ECO:0007669"/>
    <property type="project" value="UniProtKB-EC"/>
</dbReference>
<dbReference type="PRINTS" id="PR00095">
    <property type="entry name" value="ANTSNTHASEI"/>
</dbReference>
<dbReference type="EC" id="2.6.1.85" evidence="2"/>
<reference evidence="2 3" key="1">
    <citation type="submission" date="2023-12" db="EMBL/GenBank/DDBJ databases">
        <title>Novel species of the genus Arcicella isolated from rivers.</title>
        <authorList>
            <person name="Lu H."/>
        </authorList>
    </citation>
    <scope>NUCLEOTIDE SEQUENCE [LARGE SCALE GENOMIC DNA]</scope>
    <source>
        <strain evidence="2 3">LMG 21963</strain>
    </source>
</reference>
<dbReference type="PANTHER" id="PTHR11236:SF50">
    <property type="entry name" value="AMINODEOXYCHORISMATE SYNTHASE COMPONENT 1"/>
    <property type="match status" value="1"/>
</dbReference>
<dbReference type="EMBL" id="JAYFUL010000094">
    <property type="protein sequence ID" value="MEA5261051.1"/>
    <property type="molecule type" value="Genomic_DNA"/>
</dbReference>
<dbReference type="NCBIfam" id="NF005486">
    <property type="entry name" value="PRK07093.1"/>
    <property type="match status" value="1"/>
</dbReference>
<dbReference type="Gene3D" id="3.60.120.10">
    <property type="entry name" value="Anthranilate synthase"/>
    <property type="match status" value="1"/>
</dbReference>
<keyword evidence="3" id="KW-1185">Reference proteome</keyword>